<gene>
    <name evidence="2" type="ORF">AVDCRST_MAG34-1721</name>
</gene>
<sequence length="308" mass="32776">DRGRHAGPAPPGGHHGGRPGGSHHSGADRPRGEELGRPGPALRRARPHHGGVHLPVPLAAERVLQAAGRGLRQQADPRDVHLRQLHLGVERGADGAVALQHPARHGAGDRDGDDLERDGGVGVQLLPVPRSHRALRGGPGHHDAAGCGDDDPGLPDLGRPRTGREPHPLVGRQPVRQRLLHLPAAAVLPRAAQGPLRGGQDRRGEQLADLLAGGAAVDEARADRDGAVRVPGGVDRPDAAADLPARLRHLHRPAGAQVAGRPVRVRRRVPLGDHRDRQRDHHHPDDHPVLPRSAALRPGHRHHRQQGL</sequence>
<feature type="non-terminal residue" evidence="2">
    <location>
        <position position="1"/>
    </location>
</feature>
<accession>A0A6J4M526</accession>
<feature type="compositionally biased region" description="Basic and acidic residues" evidence="1">
    <location>
        <begin position="158"/>
        <end position="167"/>
    </location>
</feature>
<proteinExistence type="predicted"/>
<feature type="compositionally biased region" description="Basic and acidic residues" evidence="1">
    <location>
        <begin position="25"/>
        <end position="36"/>
    </location>
</feature>
<organism evidence="2">
    <name type="scientific">uncultured Nocardioidaceae bacterium</name>
    <dbReference type="NCBI Taxonomy" id="253824"/>
    <lineage>
        <taxon>Bacteria</taxon>
        <taxon>Bacillati</taxon>
        <taxon>Actinomycetota</taxon>
        <taxon>Actinomycetes</taxon>
        <taxon>Propionibacteriales</taxon>
        <taxon>Nocardioidaceae</taxon>
        <taxon>environmental samples</taxon>
    </lineage>
</organism>
<reference evidence="2" key="1">
    <citation type="submission" date="2020-02" db="EMBL/GenBank/DDBJ databases">
        <authorList>
            <person name="Meier V. D."/>
        </authorList>
    </citation>
    <scope>NUCLEOTIDE SEQUENCE</scope>
    <source>
        <strain evidence="2">AVDCRST_MAG34</strain>
    </source>
</reference>
<feature type="region of interest" description="Disordered" evidence="1">
    <location>
        <begin position="131"/>
        <end position="169"/>
    </location>
</feature>
<feature type="region of interest" description="Disordered" evidence="1">
    <location>
        <begin position="103"/>
        <end position="122"/>
    </location>
</feature>
<feature type="region of interest" description="Disordered" evidence="1">
    <location>
        <begin position="1"/>
        <end position="56"/>
    </location>
</feature>
<dbReference type="EMBL" id="CADCUI010000037">
    <property type="protein sequence ID" value="CAA9350415.1"/>
    <property type="molecule type" value="Genomic_DNA"/>
</dbReference>
<evidence type="ECO:0000313" key="2">
    <source>
        <dbReference type="EMBL" id="CAA9350415.1"/>
    </source>
</evidence>
<name>A0A6J4M526_9ACTN</name>
<evidence type="ECO:0000256" key="1">
    <source>
        <dbReference type="SAM" id="MobiDB-lite"/>
    </source>
</evidence>
<feature type="region of interest" description="Disordered" evidence="1">
    <location>
        <begin position="251"/>
        <end position="308"/>
    </location>
</feature>
<protein>
    <submittedName>
        <fullName evidence="2">ABC transporter, permease protein 2 (Cluster 1, maltose/g3p/polyamine/iron)</fullName>
    </submittedName>
</protein>
<feature type="non-terminal residue" evidence="2">
    <location>
        <position position="308"/>
    </location>
</feature>
<feature type="compositionally biased region" description="Basic and acidic residues" evidence="1">
    <location>
        <begin position="270"/>
        <end position="289"/>
    </location>
</feature>
<dbReference type="AlphaFoldDB" id="A0A6J4M526"/>
<feature type="compositionally biased region" description="Basic residues" evidence="1">
    <location>
        <begin position="298"/>
        <end position="308"/>
    </location>
</feature>